<sequence>MDMNSTTATTMTMMMTPWLHFSGGDYLIFETWMPESKGAIAGACIALVAFCILERWISAFRRQMEIQWGSRALALILQTQRTSTDIQHVDDKAKDPSDRIDAIEEGSSSLPITPARVRSRQRLVPPFIPMHDITRGIFQAVQSLFSYALMLAVMTFNASYIISIVVGLAMGEVLFGRIGRLNGGRV</sequence>
<evidence type="ECO:0000256" key="1">
    <source>
        <dbReference type="ARBA" id="ARBA00004141"/>
    </source>
</evidence>
<evidence type="ECO:0000313" key="6">
    <source>
        <dbReference type="EMBL" id="KAG2109569.1"/>
    </source>
</evidence>
<keyword evidence="5" id="KW-0813">Transport</keyword>
<reference evidence="6" key="1">
    <citation type="journal article" date="2020" name="New Phytol.">
        <title>Comparative genomics reveals dynamic genome evolution in host specialist ectomycorrhizal fungi.</title>
        <authorList>
            <person name="Lofgren L.A."/>
            <person name="Nguyen N.H."/>
            <person name="Vilgalys R."/>
            <person name="Ruytinx J."/>
            <person name="Liao H.L."/>
            <person name="Branco S."/>
            <person name="Kuo A."/>
            <person name="LaButti K."/>
            <person name="Lipzen A."/>
            <person name="Andreopoulos W."/>
            <person name="Pangilinan J."/>
            <person name="Riley R."/>
            <person name="Hundley H."/>
            <person name="Na H."/>
            <person name="Barry K."/>
            <person name="Grigoriev I.V."/>
            <person name="Stajich J.E."/>
            <person name="Kennedy P.G."/>
        </authorList>
    </citation>
    <scope>NUCLEOTIDE SEQUENCE</scope>
    <source>
        <strain evidence="6">FC423</strain>
    </source>
</reference>
<comment type="similarity">
    <text evidence="5">Belongs to the copper transporter (Ctr) (TC 1.A.56) family. SLC31A subfamily.</text>
</comment>
<keyword evidence="3 5" id="KW-1133">Transmembrane helix</keyword>
<dbReference type="OrthoDB" id="73901at2759"/>
<dbReference type="GeneID" id="64699388"/>
<evidence type="ECO:0000256" key="3">
    <source>
        <dbReference type="ARBA" id="ARBA00022989"/>
    </source>
</evidence>
<comment type="caution">
    <text evidence="6">The sequence shown here is derived from an EMBL/GenBank/DDBJ whole genome shotgun (WGS) entry which is preliminary data.</text>
</comment>
<dbReference type="GO" id="GO:0005375">
    <property type="term" value="F:copper ion transmembrane transporter activity"/>
    <property type="evidence" value="ECO:0007669"/>
    <property type="project" value="UniProtKB-UniRule"/>
</dbReference>
<keyword evidence="4 5" id="KW-0472">Membrane</keyword>
<evidence type="ECO:0000256" key="2">
    <source>
        <dbReference type="ARBA" id="ARBA00022692"/>
    </source>
</evidence>
<protein>
    <recommendedName>
        <fullName evidence="5">Copper transport protein</fullName>
    </recommendedName>
</protein>
<dbReference type="PANTHER" id="PTHR12483:SF27">
    <property type="entry name" value="COPPER TRANSPORT PROTEIN CTR1"/>
    <property type="match status" value="1"/>
</dbReference>
<dbReference type="AlphaFoldDB" id="A0A9P7F9R5"/>
<dbReference type="Pfam" id="PF04145">
    <property type="entry name" value="Ctr"/>
    <property type="match status" value="1"/>
</dbReference>
<keyword evidence="2 5" id="KW-0812">Transmembrane</keyword>
<dbReference type="PANTHER" id="PTHR12483">
    <property type="entry name" value="SOLUTE CARRIER FAMILY 31 COPPER TRANSPORTERS"/>
    <property type="match status" value="1"/>
</dbReference>
<feature type="transmembrane region" description="Helical" evidence="5">
    <location>
        <begin position="144"/>
        <end position="170"/>
    </location>
</feature>
<dbReference type="Proteomes" id="UP000823399">
    <property type="component" value="Unassembled WGS sequence"/>
</dbReference>
<dbReference type="EMBL" id="JABBWM010000023">
    <property type="protein sequence ID" value="KAG2109569.1"/>
    <property type="molecule type" value="Genomic_DNA"/>
</dbReference>
<evidence type="ECO:0000256" key="4">
    <source>
        <dbReference type="ARBA" id="ARBA00023136"/>
    </source>
</evidence>
<dbReference type="GO" id="GO:0005886">
    <property type="term" value="C:plasma membrane"/>
    <property type="evidence" value="ECO:0007669"/>
    <property type="project" value="TreeGrafter"/>
</dbReference>
<feature type="transmembrane region" description="Helical" evidence="5">
    <location>
        <begin position="39"/>
        <end position="57"/>
    </location>
</feature>
<gene>
    <name evidence="6" type="ORF">F5147DRAFT_691315</name>
</gene>
<comment type="subcellular location">
    <subcellularLocation>
        <location evidence="1 5">Membrane</location>
        <topology evidence="1 5">Multi-pass membrane protein</topology>
    </subcellularLocation>
</comment>
<keyword evidence="5" id="KW-0187">Copper transport</keyword>
<proteinExistence type="inferred from homology"/>
<dbReference type="InterPro" id="IPR007274">
    <property type="entry name" value="Cop_transporter"/>
</dbReference>
<accession>A0A9P7F9R5</accession>
<organism evidence="6 7">
    <name type="scientific">Suillus discolor</name>
    <dbReference type="NCBI Taxonomy" id="1912936"/>
    <lineage>
        <taxon>Eukaryota</taxon>
        <taxon>Fungi</taxon>
        <taxon>Dikarya</taxon>
        <taxon>Basidiomycota</taxon>
        <taxon>Agaricomycotina</taxon>
        <taxon>Agaricomycetes</taxon>
        <taxon>Agaricomycetidae</taxon>
        <taxon>Boletales</taxon>
        <taxon>Suillineae</taxon>
        <taxon>Suillaceae</taxon>
        <taxon>Suillus</taxon>
    </lineage>
</organism>
<keyword evidence="7" id="KW-1185">Reference proteome</keyword>
<evidence type="ECO:0000313" key="7">
    <source>
        <dbReference type="Proteomes" id="UP000823399"/>
    </source>
</evidence>
<evidence type="ECO:0000256" key="5">
    <source>
        <dbReference type="RuleBase" id="RU367022"/>
    </source>
</evidence>
<name>A0A9P7F9R5_9AGAM</name>
<keyword evidence="5" id="KW-0406">Ion transport</keyword>
<keyword evidence="5" id="KW-0186">Copper</keyword>
<dbReference type="RefSeq" id="XP_041293514.1">
    <property type="nucleotide sequence ID" value="XM_041437129.1"/>
</dbReference>